<protein>
    <recommendedName>
        <fullName evidence="3">adenosine deaminase</fullName>
        <ecNumber evidence="3">3.5.4.4</ecNumber>
    </recommendedName>
</protein>
<comment type="cofactor">
    <cofactor evidence="1">
        <name>Zn(2+)</name>
        <dbReference type="ChEBI" id="CHEBI:29105"/>
    </cofactor>
</comment>
<organism evidence="8 9">
    <name type="scientific">Cohnella xylanilytica</name>
    <dbReference type="NCBI Taxonomy" id="557555"/>
    <lineage>
        <taxon>Bacteria</taxon>
        <taxon>Bacillati</taxon>
        <taxon>Bacillota</taxon>
        <taxon>Bacilli</taxon>
        <taxon>Bacillales</taxon>
        <taxon>Paenibacillaceae</taxon>
        <taxon>Cohnella</taxon>
    </lineage>
</organism>
<dbReference type="GO" id="GO:0046872">
    <property type="term" value="F:metal ion binding"/>
    <property type="evidence" value="ECO:0007669"/>
    <property type="project" value="UniProtKB-KW"/>
</dbReference>
<dbReference type="GO" id="GO:0004000">
    <property type="term" value="F:adenosine deaminase activity"/>
    <property type="evidence" value="ECO:0007669"/>
    <property type="project" value="TreeGrafter"/>
</dbReference>
<dbReference type="EMBL" id="JACJVR010000056">
    <property type="protein sequence ID" value="MBB6692619.1"/>
    <property type="molecule type" value="Genomic_DNA"/>
</dbReference>
<keyword evidence="6" id="KW-0862">Zinc</keyword>
<name>A0A841TYH9_9BACL</name>
<dbReference type="Gene3D" id="3.20.20.140">
    <property type="entry name" value="Metal-dependent hydrolases"/>
    <property type="match status" value="1"/>
</dbReference>
<dbReference type="RefSeq" id="WP_185136609.1">
    <property type="nucleotide sequence ID" value="NZ_BORM01000006.1"/>
</dbReference>
<evidence type="ECO:0000256" key="1">
    <source>
        <dbReference type="ARBA" id="ARBA00001947"/>
    </source>
</evidence>
<comment type="caution">
    <text evidence="8">The sequence shown here is derived from an EMBL/GenBank/DDBJ whole genome shotgun (WGS) entry which is preliminary data.</text>
</comment>
<dbReference type="GO" id="GO:0043103">
    <property type="term" value="P:hypoxanthine salvage"/>
    <property type="evidence" value="ECO:0007669"/>
    <property type="project" value="TreeGrafter"/>
</dbReference>
<dbReference type="GO" id="GO:0006154">
    <property type="term" value="P:adenosine catabolic process"/>
    <property type="evidence" value="ECO:0007669"/>
    <property type="project" value="TreeGrafter"/>
</dbReference>
<dbReference type="EC" id="3.5.4.4" evidence="3"/>
<reference evidence="8 9" key="1">
    <citation type="submission" date="2020-08" db="EMBL/GenBank/DDBJ databases">
        <title>Cohnella phylogeny.</title>
        <authorList>
            <person name="Dunlap C."/>
        </authorList>
    </citation>
    <scope>NUCLEOTIDE SEQUENCE [LARGE SCALE GENOMIC DNA]</scope>
    <source>
        <strain evidence="8 9">DSM 25239</strain>
    </source>
</reference>
<dbReference type="InterPro" id="IPR001365">
    <property type="entry name" value="A_deaminase_dom"/>
</dbReference>
<dbReference type="NCBIfam" id="TIGR01430">
    <property type="entry name" value="aden_deam"/>
    <property type="match status" value="1"/>
</dbReference>
<evidence type="ECO:0000313" key="8">
    <source>
        <dbReference type="EMBL" id="MBB6692619.1"/>
    </source>
</evidence>
<evidence type="ECO:0000313" key="9">
    <source>
        <dbReference type="Proteomes" id="UP000553776"/>
    </source>
</evidence>
<dbReference type="GO" id="GO:0005829">
    <property type="term" value="C:cytosol"/>
    <property type="evidence" value="ECO:0007669"/>
    <property type="project" value="TreeGrafter"/>
</dbReference>
<feature type="domain" description="Adenosine deaminase" evidence="7">
    <location>
        <begin position="8"/>
        <end position="328"/>
    </location>
</feature>
<keyword evidence="4" id="KW-0479">Metal-binding</keyword>
<evidence type="ECO:0000256" key="2">
    <source>
        <dbReference type="ARBA" id="ARBA00006676"/>
    </source>
</evidence>
<dbReference type="InterPro" id="IPR006330">
    <property type="entry name" value="Ado/ade_deaminase"/>
</dbReference>
<keyword evidence="9" id="KW-1185">Reference proteome</keyword>
<sequence length="343" mass="37390">MDAIKLLPKVDLHLHLDGCVKPETILEWAAAEGVALPAADKAGLLPYMQADEGCASLIEYLGKFAFVLPFLQTEEALERCAYEVVEQAAEDRCIYVEVRFAPLLHAERGLSAGAAIDAVIRGLRAGEAKFGVKARVIAICMRHHSVERNLEVVRAAAERLGRGLAAVDLAGDEANHPPGKFREVFALARELGIPFTIHAGEAGGAANVEEAIVGLGAARIGHGVRARENPRVLELVRERGIPLELCPTSNIQTKAVSGWDDYPIRDYFDRGIRVTIHTDNPTVSGTSMTRECRALAERFGFTIPELARLMENAVEASFLGEDEKNELMTIFRQKYAELDGLPA</sequence>
<dbReference type="PANTHER" id="PTHR11409">
    <property type="entry name" value="ADENOSINE DEAMINASE"/>
    <property type="match status" value="1"/>
</dbReference>
<comment type="similarity">
    <text evidence="2">Belongs to the metallo-dependent hydrolases superfamily. Adenosine and AMP deaminases family.</text>
</comment>
<evidence type="ECO:0000256" key="6">
    <source>
        <dbReference type="ARBA" id="ARBA00022833"/>
    </source>
</evidence>
<accession>A0A841TYH9</accession>
<evidence type="ECO:0000256" key="5">
    <source>
        <dbReference type="ARBA" id="ARBA00022801"/>
    </source>
</evidence>
<dbReference type="SUPFAM" id="SSF51556">
    <property type="entry name" value="Metallo-dependent hydrolases"/>
    <property type="match status" value="1"/>
</dbReference>
<evidence type="ECO:0000256" key="3">
    <source>
        <dbReference type="ARBA" id="ARBA00012784"/>
    </source>
</evidence>
<keyword evidence="5 8" id="KW-0378">Hydrolase</keyword>
<gene>
    <name evidence="8" type="primary">add</name>
    <name evidence="8" type="ORF">H7B90_14510</name>
</gene>
<evidence type="ECO:0000259" key="7">
    <source>
        <dbReference type="Pfam" id="PF00962"/>
    </source>
</evidence>
<dbReference type="Pfam" id="PF00962">
    <property type="entry name" value="A_deaminase"/>
    <property type="match status" value="1"/>
</dbReference>
<dbReference type="AlphaFoldDB" id="A0A841TYH9"/>
<evidence type="ECO:0000256" key="4">
    <source>
        <dbReference type="ARBA" id="ARBA00022723"/>
    </source>
</evidence>
<dbReference type="InterPro" id="IPR032466">
    <property type="entry name" value="Metal_Hydrolase"/>
</dbReference>
<dbReference type="GO" id="GO:0046103">
    <property type="term" value="P:inosine biosynthetic process"/>
    <property type="evidence" value="ECO:0007669"/>
    <property type="project" value="TreeGrafter"/>
</dbReference>
<dbReference type="PANTHER" id="PTHR11409:SF43">
    <property type="entry name" value="ADENOSINE DEAMINASE"/>
    <property type="match status" value="1"/>
</dbReference>
<dbReference type="Proteomes" id="UP000553776">
    <property type="component" value="Unassembled WGS sequence"/>
</dbReference>
<dbReference type="CDD" id="cd01320">
    <property type="entry name" value="ADA"/>
    <property type="match status" value="1"/>
</dbReference>
<proteinExistence type="inferred from homology"/>